<keyword evidence="1" id="KW-0812">Transmembrane</keyword>
<evidence type="ECO:0000313" key="3">
    <source>
        <dbReference type="Proteomes" id="UP000886857"/>
    </source>
</evidence>
<sequence>MRGVRLKAIVPDLHARCKRLERAYKILFPMTFLFIPAIPAMIVMSKYGYCRQLCAIVDAVSLRNAVPLISVFGYAPNAKEAAEKLIETGNLPDHRLVAGLVLVKNGVEMTEQEAVECTAALYSPAAAAAAGLSAENMSPEMLKVAAVYAAREEEILRGAWGSRDLTAAQRLFLTPSATLPAEQPEESADEKICPSCGAACGDAKFCPECGAGLAAEEKPADEG</sequence>
<reference evidence="2" key="1">
    <citation type="submission" date="2020-10" db="EMBL/GenBank/DDBJ databases">
        <authorList>
            <person name="Gilroy R."/>
        </authorList>
    </citation>
    <scope>NUCLEOTIDE SEQUENCE</scope>
    <source>
        <strain evidence="2">10406</strain>
    </source>
</reference>
<keyword evidence="1" id="KW-0472">Membrane</keyword>
<dbReference type="Proteomes" id="UP000886857">
    <property type="component" value="Unassembled WGS sequence"/>
</dbReference>
<reference evidence="2" key="2">
    <citation type="journal article" date="2021" name="PeerJ">
        <title>Extensive microbial diversity within the chicken gut microbiome revealed by metagenomics and culture.</title>
        <authorList>
            <person name="Gilroy R."/>
            <person name="Ravi A."/>
            <person name="Getino M."/>
            <person name="Pursley I."/>
            <person name="Horton D.L."/>
            <person name="Alikhan N.F."/>
            <person name="Baker D."/>
            <person name="Gharbi K."/>
            <person name="Hall N."/>
            <person name="Watson M."/>
            <person name="Adriaenssens E.M."/>
            <person name="Foster-Nyarko E."/>
            <person name="Jarju S."/>
            <person name="Secka A."/>
            <person name="Antonio M."/>
            <person name="Oren A."/>
            <person name="Chaudhuri R.R."/>
            <person name="La Ragione R."/>
            <person name="Hildebrand F."/>
            <person name="Pallen M.J."/>
        </authorList>
    </citation>
    <scope>NUCLEOTIDE SEQUENCE</scope>
    <source>
        <strain evidence="2">10406</strain>
    </source>
</reference>
<accession>A0A9D1SWC2</accession>
<protein>
    <submittedName>
        <fullName evidence="2">Uncharacterized protein</fullName>
    </submittedName>
</protein>
<gene>
    <name evidence="2" type="ORF">IAC73_03845</name>
</gene>
<organism evidence="2 3">
    <name type="scientific">Candidatus Limadaptatus stercoripullorum</name>
    <dbReference type="NCBI Taxonomy" id="2840846"/>
    <lineage>
        <taxon>Bacteria</taxon>
        <taxon>Bacillati</taxon>
        <taxon>Bacillota</taxon>
        <taxon>Clostridia</taxon>
        <taxon>Eubacteriales</taxon>
        <taxon>Candidatus Limadaptatus</taxon>
    </lineage>
</organism>
<proteinExistence type="predicted"/>
<evidence type="ECO:0000256" key="1">
    <source>
        <dbReference type="SAM" id="Phobius"/>
    </source>
</evidence>
<keyword evidence="1" id="KW-1133">Transmembrane helix</keyword>
<evidence type="ECO:0000313" key="2">
    <source>
        <dbReference type="EMBL" id="HIU98958.1"/>
    </source>
</evidence>
<name>A0A9D1SWC2_9FIRM</name>
<dbReference type="EMBL" id="DVOE01000057">
    <property type="protein sequence ID" value="HIU98958.1"/>
    <property type="molecule type" value="Genomic_DNA"/>
</dbReference>
<comment type="caution">
    <text evidence="2">The sequence shown here is derived from an EMBL/GenBank/DDBJ whole genome shotgun (WGS) entry which is preliminary data.</text>
</comment>
<dbReference type="AlphaFoldDB" id="A0A9D1SWC2"/>
<feature type="transmembrane region" description="Helical" evidence="1">
    <location>
        <begin position="26"/>
        <end position="44"/>
    </location>
</feature>